<evidence type="ECO:0000313" key="2">
    <source>
        <dbReference type="Proteomes" id="UP000665561"/>
    </source>
</evidence>
<dbReference type="RefSeq" id="WP_161743187.1">
    <property type="nucleotide sequence ID" value="NZ_JAAAMV010000006.1"/>
</dbReference>
<keyword evidence="2" id="KW-1185">Reference proteome</keyword>
<reference evidence="1 2" key="1">
    <citation type="submission" date="2020-01" db="EMBL/GenBank/DDBJ databases">
        <title>Paenibacillus soybeanensis sp. nov. isolated from the nodules of soybean (Glycine max(L.) Merr).</title>
        <authorList>
            <person name="Wang H."/>
        </authorList>
    </citation>
    <scope>NUCLEOTIDE SEQUENCE [LARGE SCALE GENOMIC DNA]</scope>
    <source>
        <strain evidence="1 2">T1</strain>
    </source>
</reference>
<protein>
    <submittedName>
        <fullName evidence="1">SgcJ/EcaC family oxidoreductase</fullName>
    </submittedName>
</protein>
<proteinExistence type="predicted"/>
<dbReference type="Proteomes" id="UP000665561">
    <property type="component" value="Unassembled WGS sequence"/>
</dbReference>
<organism evidence="1 2">
    <name type="scientific">Paenibacillus glycinis</name>
    <dbReference type="NCBI Taxonomy" id="2697035"/>
    <lineage>
        <taxon>Bacteria</taxon>
        <taxon>Bacillati</taxon>
        <taxon>Bacillota</taxon>
        <taxon>Bacilli</taxon>
        <taxon>Bacillales</taxon>
        <taxon>Paenibacillaceae</taxon>
        <taxon>Paenibacillus</taxon>
    </lineage>
</organism>
<dbReference type="InterPro" id="IPR032710">
    <property type="entry name" value="NTF2-like_dom_sf"/>
</dbReference>
<dbReference type="EMBL" id="JAAAMV010000006">
    <property type="protein sequence ID" value="NBD24389.1"/>
    <property type="molecule type" value="Genomic_DNA"/>
</dbReference>
<dbReference type="Gene3D" id="3.10.450.50">
    <property type="match status" value="1"/>
</dbReference>
<comment type="caution">
    <text evidence="1">The sequence shown here is derived from an EMBL/GenBank/DDBJ whole genome shotgun (WGS) entry which is preliminary data.</text>
</comment>
<dbReference type="InterPro" id="IPR011944">
    <property type="entry name" value="Steroid_delta5-4_isomerase"/>
</dbReference>
<gene>
    <name evidence="1" type="ORF">GT019_10960</name>
</gene>
<name>A0ABW9XPR7_9BACL</name>
<dbReference type="SUPFAM" id="SSF54427">
    <property type="entry name" value="NTF2-like"/>
    <property type="match status" value="1"/>
</dbReference>
<accession>A0ABW9XPR7</accession>
<dbReference type="NCBIfam" id="TIGR02246">
    <property type="entry name" value="SgcJ/EcaC family oxidoreductase"/>
    <property type="match status" value="1"/>
</dbReference>
<evidence type="ECO:0000313" key="1">
    <source>
        <dbReference type="EMBL" id="NBD24389.1"/>
    </source>
</evidence>
<sequence length="176" mass="19004">MSSSKLTYILQHYAELRGAHDDLLQPDEIGVIGLYQTMLAGWNERSAEGMAAPFAEDCELIGFDGSEASGRHGVAAHLAPIFAHHKTPAYYAIVKSVKLVAPDAAILRAYSGLVPDGAEDIDPKLNAQHALTAVKRDEAWSIVLFQNTPAQFHMEPGRSEDITAALRRLLPAAGSK</sequence>